<gene>
    <name evidence="6" type="ORF">GX51_05724</name>
</gene>
<proteinExistence type="inferred from homology"/>
<feature type="compositionally biased region" description="Basic and acidic residues" evidence="5">
    <location>
        <begin position="172"/>
        <end position="189"/>
    </location>
</feature>
<evidence type="ECO:0000256" key="3">
    <source>
        <dbReference type="ARBA" id="ARBA00023054"/>
    </source>
</evidence>
<comment type="subcellular location">
    <subcellularLocation>
        <location evidence="1">Nucleus</location>
        <location evidence="1">Nucleolus</location>
    </subcellularLocation>
</comment>
<dbReference type="InterPro" id="IPR019186">
    <property type="entry name" value="Nucleolar_protein_12"/>
</dbReference>
<dbReference type="Pfam" id="PF09805">
    <property type="entry name" value="Nop25"/>
    <property type="match status" value="1"/>
</dbReference>
<feature type="region of interest" description="Disordered" evidence="5">
    <location>
        <begin position="38"/>
        <end position="266"/>
    </location>
</feature>
<evidence type="ECO:0000256" key="1">
    <source>
        <dbReference type="ARBA" id="ARBA00004604"/>
    </source>
</evidence>
<evidence type="ECO:0008006" key="8">
    <source>
        <dbReference type="Google" id="ProtNLM"/>
    </source>
</evidence>
<comment type="similarity">
    <text evidence="2">Belongs to the RRP17 family.</text>
</comment>
<feature type="compositionally biased region" description="Basic and acidic residues" evidence="5">
    <location>
        <begin position="236"/>
        <end position="254"/>
    </location>
</feature>
<evidence type="ECO:0000256" key="2">
    <source>
        <dbReference type="ARBA" id="ARBA00007175"/>
    </source>
</evidence>
<feature type="compositionally biased region" description="Basic and acidic residues" evidence="5">
    <location>
        <begin position="200"/>
        <end position="226"/>
    </location>
</feature>
<reference evidence="6 7" key="1">
    <citation type="submission" date="2017-10" db="EMBL/GenBank/DDBJ databases">
        <title>Comparative genomics in systemic dimorphic fungi from Ajellomycetaceae.</title>
        <authorList>
            <person name="Munoz J.F."/>
            <person name="Mcewen J.G."/>
            <person name="Clay O.K."/>
            <person name="Cuomo C.A."/>
        </authorList>
    </citation>
    <scope>NUCLEOTIDE SEQUENCE [LARGE SCALE GENOMIC DNA]</scope>
    <source>
        <strain evidence="6 7">UAMH130</strain>
    </source>
</reference>
<dbReference type="GO" id="GO:0005730">
    <property type="term" value="C:nucleolus"/>
    <property type="evidence" value="ECO:0007669"/>
    <property type="project" value="UniProtKB-SubCell"/>
</dbReference>
<keyword evidence="3" id="KW-0175">Coiled coil</keyword>
<evidence type="ECO:0000313" key="6">
    <source>
        <dbReference type="EMBL" id="PGH00509.1"/>
    </source>
</evidence>
<keyword evidence="4" id="KW-0539">Nucleus</keyword>
<dbReference type="PANTHER" id="PTHR14577:SF0">
    <property type="entry name" value="NUCLEOLAR PROTEIN 12"/>
    <property type="match status" value="1"/>
</dbReference>
<comment type="caution">
    <text evidence="6">The sequence shown here is derived from an EMBL/GenBank/DDBJ whole genome shotgun (WGS) entry which is preliminary data.</text>
</comment>
<dbReference type="GO" id="GO:0019843">
    <property type="term" value="F:rRNA binding"/>
    <property type="evidence" value="ECO:0007669"/>
    <property type="project" value="TreeGrafter"/>
</dbReference>
<organism evidence="6 7">
    <name type="scientific">Blastomyces parvus</name>
    <dbReference type="NCBI Taxonomy" id="2060905"/>
    <lineage>
        <taxon>Eukaryota</taxon>
        <taxon>Fungi</taxon>
        <taxon>Dikarya</taxon>
        <taxon>Ascomycota</taxon>
        <taxon>Pezizomycotina</taxon>
        <taxon>Eurotiomycetes</taxon>
        <taxon>Eurotiomycetidae</taxon>
        <taxon>Onygenales</taxon>
        <taxon>Ajellomycetaceae</taxon>
        <taxon>Blastomyces</taxon>
    </lineage>
</organism>
<feature type="compositionally biased region" description="Acidic residues" evidence="5">
    <location>
        <begin position="157"/>
        <end position="171"/>
    </location>
</feature>
<dbReference type="AlphaFoldDB" id="A0A2B7WV93"/>
<evidence type="ECO:0000313" key="7">
    <source>
        <dbReference type="Proteomes" id="UP000224080"/>
    </source>
</evidence>
<dbReference type="STRING" id="2060905.A0A2B7WV93"/>
<dbReference type="Proteomes" id="UP000224080">
    <property type="component" value="Unassembled WGS sequence"/>
</dbReference>
<feature type="compositionally biased region" description="Basic residues" evidence="5">
    <location>
        <begin position="255"/>
        <end position="266"/>
    </location>
</feature>
<feature type="compositionally biased region" description="Basic and acidic residues" evidence="5">
    <location>
        <begin position="49"/>
        <end position="92"/>
    </location>
</feature>
<evidence type="ECO:0000256" key="4">
    <source>
        <dbReference type="ARBA" id="ARBA00023242"/>
    </source>
</evidence>
<feature type="compositionally biased region" description="Basic and acidic residues" evidence="5">
    <location>
        <begin position="144"/>
        <end position="156"/>
    </location>
</feature>
<protein>
    <recommendedName>
        <fullName evidence="8">Ribosomal RNA-processing protein 17</fullName>
    </recommendedName>
</protein>
<keyword evidence="7" id="KW-1185">Reference proteome</keyword>
<dbReference type="EMBL" id="PDNC01000084">
    <property type="protein sequence ID" value="PGH00509.1"/>
    <property type="molecule type" value="Genomic_DNA"/>
</dbReference>
<sequence>MAPYPKKRKLTSSHPNAVPEILFDPSARAEYLTGFHKRKVQRAKQAQENAEKRAKEEKREQRRRIREERRAEFERAVEENKTVMREISRAARWESGSDEDDDEENGNTTDEEWEGIAEPPPVDYQAEYIDEDKYTTVTVEELDPSSRDGLGRRIDVESDDDEEEDEEDTEGDGEKKEKKQVEQEGREGGGDTSKPKKRVWTKENPKYARKNKDTDQNGDNASDRPKSNSKRKKRSFRYENKAERRVTKFKERAGGKKRAKERKAAT</sequence>
<dbReference type="OrthoDB" id="551633at2759"/>
<evidence type="ECO:0000256" key="5">
    <source>
        <dbReference type="SAM" id="MobiDB-lite"/>
    </source>
</evidence>
<name>A0A2B7WV93_9EURO</name>
<dbReference type="PANTHER" id="PTHR14577">
    <property type="entry name" value="NUCLEOLAR PROTEIN 12"/>
    <property type="match status" value="1"/>
</dbReference>
<accession>A0A2B7WV93</accession>
<feature type="compositionally biased region" description="Acidic residues" evidence="5">
    <location>
        <begin position="96"/>
        <end position="115"/>
    </location>
</feature>